<sequence>MIPWCKQMAEETKIIEPSSGADQTACNKCSQDGESSVKDCDQCQPVPKQLSSDIVNSPSEPDVLQSYKQKAWYQKFVIVLDSEDEDGSDKECSDCDSGYNEWNEENNENTSDSKPNSLPSSIDPKELEALEELFKNTDWMGSGLKQSCEQ</sequence>
<reference evidence="2" key="1">
    <citation type="submission" date="2023-08" db="EMBL/GenBank/DDBJ databases">
        <authorList>
            <person name="Alioto T."/>
            <person name="Alioto T."/>
            <person name="Gomez Garrido J."/>
        </authorList>
    </citation>
    <scope>NUCLEOTIDE SEQUENCE</scope>
</reference>
<proteinExistence type="predicted"/>
<protein>
    <submittedName>
        <fullName evidence="2">Uncharacterized protein</fullName>
    </submittedName>
</protein>
<accession>A0AA36FFZ0</accession>
<evidence type="ECO:0000313" key="3">
    <source>
        <dbReference type="Proteomes" id="UP001162480"/>
    </source>
</evidence>
<evidence type="ECO:0000313" key="2">
    <source>
        <dbReference type="EMBL" id="CAI9733103.1"/>
    </source>
</evidence>
<dbReference type="Proteomes" id="UP001162480">
    <property type="component" value="Chromosome 14"/>
</dbReference>
<dbReference type="AlphaFoldDB" id="A0AA36FFZ0"/>
<name>A0AA36FFZ0_OCTVU</name>
<feature type="compositionally biased region" description="Polar residues" evidence="1">
    <location>
        <begin position="110"/>
        <end position="120"/>
    </location>
</feature>
<feature type="region of interest" description="Disordered" evidence="1">
    <location>
        <begin position="83"/>
        <end position="126"/>
    </location>
</feature>
<gene>
    <name evidence="2" type="ORF">OCTVUL_1B014495</name>
</gene>
<feature type="region of interest" description="Disordered" evidence="1">
    <location>
        <begin position="19"/>
        <end position="41"/>
    </location>
</feature>
<feature type="compositionally biased region" description="Polar residues" evidence="1">
    <location>
        <begin position="20"/>
        <end position="34"/>
    </location>
</feature>
<evidence type="ECO:0000256" key="1">
    <source>
        <dbReference type="SAM" id="MobiDB-lite"/>
    </source>
</evidence>
<keyword evidence="3" id="KW-1185">Reference proteome</keyword>
<organism evidence="2 3">
    <name type="scientific">Octopus vulgaris</name>
    <name type="common">Common octopus</name>
    <dbReference type="NCBI Taxonomy" id="6645"/>
    <lineage>
        <taxon>Eukaryota</taxon>
        <taxon>Metazoa</taxon>
        <taxon>Spiralia</taxon>
        <taxon>Lophotrochozoa</taxon>
        <taxon>Mollusca</taxon>
        <taxon>Cephalopoda</taxon>
        <taxon>Coleoidea</taxon>
        <taxon>Octopodiformes</taxon>
        <taxon>Octopoda</taxon>
        <taxon>Incirrata</taxon>
        <taxon>Octopodidae</taxon>
        <taxon>Octopus</taxon>
    </lineage>
</organism>
<dbReference type="EMBL" id="OX597827">
    <property type="protein sequence ID" value="CAI9733103.1"/>
    <property type="molecule type" value="Genomic_DNA"/>
</dbReference>